<dbReference type="InterPro" id="IPR037171">
    <property type="entry name" value="NagB/RpiA_transferase-like"/>
</dbReference>
<comment type="catalytic activity">
    <reaction evidence="1 7">
        <text>6-phospho-D-glucono-1,5-lactone + H2O = 6-phospho-D-gluconate + H(+)</text>
        <dbReference type="Rhea" id="RHEA:12556"/>
        <dbReference type="ChEBI" id="CHEBI:15377"/>
        <dbReference type="ChEBI" id="CHEBI:15378"/>
        <dbReference type="ChEBI" id="CHEBI:57955"/>
        <dbReference type="ChEBI" id="CHEBI:58759"/>
        <dbReference type="EC" id="3.1.1.31"/>
    </reaction>
</comment>
<dbReference type="EC" id="3.1.1.31" evidence="5 7"/>
<dbReference type="AlphaFoldDB" id="A0A4R0QSR6"/>
<dbReference type="NCBIfam" id="TIGR01198">
    <property type="entry name" value="pgl"/>
    <property type="match status" value="1"/>
</dbReference>
<dbReference type="PANTHER" id="PTHR11054:SF0">
    <property type="entry name" value="6-PHOSPHOGLUCONOLACTONASE"/>
    <property type="match status" value="1"/>
</dbReference>
<dbReference type="InterPro" id="IPR039104">
    <property type="entry name" value="6PGL"/>
</dbReference>
<dbReference type="GO" id="GO:0004342">
    <property type="term" value="F:glucosamine-6-phosphate deaminase activity"/>
    <property type="evidence" value="ECO:0007669"/>
    <property type="project" value="InterPro"/>
</dbReference>
<dbReference type="UniPathway" id="UPA00115">
    <property type="reaction ID" value="UER00409"/>
</dbReference>
<evidence type="ECO:0000313" key="10">
    <source>
        <dbReference type="EMBL" id="TCD54205.1"/>
    </source>
</evidence>
<name>A0A4R0QSR6_9BIFI</name>
<comment type="caution">
    <text evidence="10">The sequence shown here is derived from an EMBL/GenBank/DDBJ whole genome shotgun (WGS) entry which is preliminary data.</text>
</comment>
<evidence type="ECO:0000256" key="5">
    <source>
        <dbReference type="ARBA" id="ARBA00013198"/>
    </source>
</evidence>
<sequence length="274" mass="30022">MTTQFDDPRTVLLYPDEKMLVNVVATRMLLRISDLLQLQDRVDIALTGGTDGIAVLEAASHNPLQDAIDFSRVHFWWGDERFVQADDADRNALQARQAWLDTLVKNGKLPESNIHEMPADTRTRDDADNASDATNDDILAEAARSYQSELEYEIGTEGSLDIALFGVGPDGHFASLFPGRDEVLISDDSIKAVGVSHSPKMPPLRVSLTVPFIQQSESVWVFAAGERKADAVSRALGSADNHHVPSSYARGTQESLWMIDEAAASNIDDTEEAA</sequence>
<dbReference type="Proteomes" id="UP000291289">
    <property type="component" value="Unassembled WGS sequence"/>
</dbReference>
<evidence type="ECO:0000313" key="11">
    <source>
        <dbReference type="Proteomes" id="UP000291289"/>
    </source>
</evidence>
<gene>
    <name evidence="7 10" type="primary">pgl</name>
    <name evidence="10" type="ORF">EJ419_03955</name>
</gene>
<evidence type="ECO:0000256" key="3">
    <source>
        <dbReference type="ARBA" id="ARBA00004961"/>
    </source>
</evidence>
<dbReference type="PROSITE" id="PS01161">
    <property type="entry name" value="GLC_GALNAC_ISOMERASE"/>
    <property type="match status" value="1"/>
</dbReference>
<reference evidence="10 11" key="1">
    <citation type="submission" date="2018-12" db="EMBL/GenBank/DDBJ databases">
        <title>Alloscrdovia theropitheci sp. nov: a novel taxon from the feces of the bleeding-herat monkey (Theropithecus geleda).</title>
        <authorList>
            <person name="Modesto M."/>
        </authorList>
    </citation>
    <scope>NUCLEOTIDE SEQUENCE [LARGE SCALE GENOMIC DNA]</scope>
    <source>
        <strain evidence="10 11">GLDI4/2</strain>
    </source>
</reference>
<dbReference type="InterPro" id="IPR005900">
    <property type="entry name" value="6-phosphogluconolactonase_DevB"/>
</dbReference>
<evidence type="ECO:0000256" key="7">
    <source>
        <dbReference type="RuleBase" id="RU365095"/>
    </source>
</evidence>
<dbReference type="Gene3D" id="3.40.50.1360">
    <property type="match status" value="1"/>
</dbReference>
<dbReference type="SUPFAM" id="SSF100950">
    <property type="entry name" value="NagB/RpiA/CoA transferase-like"/>
    <property type="match status" value="1"/>
</dbReference>
<dbReference type="GO" id="GO:0006098">
    <property type="term" value="P:pentose-phosphate shunt"/>
    <property type="evidence" value="ECO:0007669"/>
    <property type="project" value="UniProtKB-UniPathway"/>
</dbReference>
<evidence type="ECO:0000259" key="9">
    <source>
        <dbReference type="Pfam" id="PF01182"/>
    </source>
</evidence>
<dbReference type="Pfam" id="PF01182">
    <property type="entry name" value="Glucosamine_iso"/>
    <property type="match status" value="1"/>
</dbReference>
<feature type="domain" description="Glucosamine/galactosamine-6-phosphate isomerase" evidence="9">
    <location>
        <begin position="15"/>
        <end position="257"/>
    </location>
</feature>
<feature type="region of interest" description="Disordered" evidence="8">
    <location>
        <begin position="111"/>
        <end position="134"/>
    </location>
</feature>
<dbReference type="CDD" id="cd01400">
    <property type="entry name" value="6PGL"/>
    <property type="match status" value="1"/>
</dbReference>
<organism evidence="10 11">
    <name type="scientific">Alloscardovia theropitheci</name>
    <dbReference type="NCBI Taxonomy" id="2496842"/>
    <lineage>
        <taxon>Bacteria</taxon>
        <taxon>Bacillati</taxon>
        <taxon>Actinomycetota</taxon>
        <taxon>Actinomycetes</taxon>
        <taxon>Bifidobacteriales</taxon>
        <taxon>Bifidobacteriaceae</taxon>
        <taxon>Alloscardovia</taxon>
    </lineage>
</organism>
<dbReference type="RefSeq" id="WP_131283821.1">
    <property type="nucleotide sequence ID" value="NZ_RXLP01000019.1"/>
</dbReference>
<dbReference type="PANTHER" id="PTHR11054">
    <property type="entry name" value="6-PHOSPHOGLUCONOLACTONASE"/>
    <property type="match status" value="1"/>
</dbReference>
<keyword evidence="11" id="KW-1185">Reference proteome</keyword>
<evidence type="ECO:0000256" key="6">
    <source>
        <dbReference type="ARBA" id="ARBA00020337"/>
    </source>
</evidence>
<evidence type="ECO:0000256" key="1">
    <source>
        <dbReference type="ARBA" id="ARBA00000832"/>
    </source>
</evidence>
<dbReference type="InterPro" id="IPR018321">
    <property type="entry name" value="Glucosamine6P_isomerase_CS"/>
</dbReference>
<dbReference type="EMBL" id="RXLP01000019">
    <property type="protein sequence ID" value="TCD54205.1"/>
    <property type="molecule type" value="Genomic_DNA"/>
</dbReference>
<evidence type="ECO:0000256" key="2">
    <source>
        <dbReference type="ARBA" id="ARBA00002681"/>
    </source>
</evidence>
<keyword evidence="7 10" id="KW-0378">Hydrolase</keyword>
<comment type="similarity">
    <text evidence="4 7">Belongs to the glucosamine/galactosamine-6-phosphate isomerase family. 6-phosphogluconolactonase subfamily.</text>
</comment>
<accession>A0A4R0QSR6</accession>
<comment type="pathway">
    <text evidence="3 7">Carbohydrate degradation; pentose phosphate pathway; D-ribulose 5-phosphate from D-glucose 6-phosphate (oxidative stage): step 2/3.</text>
</comment>
<dbReference type="GO" id="GO:0017057">
    <property type="term" value="F:6-phosphogluconolactonase activity"/>
    <property type="evidence" value="ECO:0007669"/>
    <property type="project" value="UniProtKB-UniRule"/>
</dbReference>
<evidence type="ECO:0000256" key="8">
    <source>
        <dbReference type="SAM" id="MobiDB-lite"/>
    </source>
</evidence>
<dbReference type="InterPro" id="IPR006148">
    <property type="entry name" value="Glc/Gal-6P_isomerase"/>
</dbReference>
<dbReference type="OrthoDB" id="9810967at2"/>
<dbReference type="GO" id="GO:0006044">
    <property type="term" value="P:N-acetylglucosamine metabolic process"/>
    <property type="evidence" value="ECO:0007669"/>
    <property type="project" value="InterPro"/>
</dbReference>
<comment type="function">
    <text evidence="2 7">Hydrolysis of 6-phosphogluconolactone to 6-phosphogluconate.</text>
</comment>
<evidence type="ECO:0000256" key="4">
    <source>
        <dbReference type="ARBA" id="ARBA00010662"/>
    </source>
</evidence>
<proteinExistence type="inferred from homology"/>
<dbReference type="GO" id="GO:0005975">
    <property type="term" value="P:carbohydrate metabolic process"/>
    <property type="evidence" value="ECO:0007669"/>
    <property type="project" value="UniProtKB-UniRule"/>
</dbReference>
<feature type="compositionally biased region" description="Basic and acidic residues" evidence="8">
    <location>
        <begin position="113"/>
        <end position="127"/>
    </location>
</feature>
<protein>
    <recommendedName>
        <fullName evidence="6 7">6-phosphogluconolactonase</fullName>
        <shortName evidence="7">6PGL</shortName>
        <ecNumber evidence="5 7">3.1.1.31</ecNumber>
    </recommendedName>
</protein>